<gene>
    <name evidence="1" type="ORF">DFR35_1147</name>
</gene>
<accession>A0A497XR79</accession>
<comment type="caution">
    <text evidence="1">The sequence shown here is derived from an EMBL/GenBank/DDBJ whole genome shotgun (WGS) entry which is preliminary data.</text>
</comment>
<dbReference type="SUPFAM" id="SSF52402">
    <property type="entry name" value="Adenine nucleotide alpha hydrolases-like"/>
    <property type="match status" value="1"/>
</dbReference>
<name>A0A497XR79_9PROT</name>
<dbReference type="Gene3D" id="3.40.50.620">
    <property type="entry name" value="HUPs"/>
    <property type="match status" value="1"/>
</dbReference>
<keyword evidence="2" id="KW-1185">Reference proteome</keyword>
<reference evidence="1 2" key="1">
    <citation type="submission" date="2018-10" db="EMBL/GenBank/DDBJ databases">
        <title>Genomic Encyclopedia of Type Strains, Phase IV (KMG-IV): sequencing the most valuable type-strain genomes for metagenomic binning, comparative biology and taxonomic classification.</title>
        <authorList>
            <person name="Goeker M."/>
        </authorList>
    </citation>
    <scope>NUCLEOTIDE SEQUENCE [LARGE SCALE GENOMIC DNA]</scope>
    <source>
        <strain evidence="1 2">DSM 26916</strain>
    </source>
</reference>
<dbReference type="Proteomes" id="UP000268908">
    <property type="component" value="Unassembled WGS sequence"/>
</dbReference>
<evidence type="ECO:0000313" key="1">
    <source>
        <dbReference type="EMBL" id="RLJ68579.1"/>
    </source>
</evidence>
<organism evidence="1 2">
    <name type="scientific">Sulfurisoma sediminicola</name>
    <dbReference type="NCBI Taxonomy" id="1381557"/>
    <lineage>
        <taxon>Bacteria</taxon>
        <taxon>Pseudomonadati</taxon>
        <taxon>Pseudomonadota</taxon>
        <taxon>Betaproteobacteria</taxon>
        <taxon>Nitrosomonadales</taxon>
        <taxon>Sterolibacteriaceae</taxon>
        <taxon>Sulfurisoma</taxon>
    </lineage>
</organism>
<sequence>MGRPVEVCLLHVKESPGHWELLFNLGHSEAHFEKQAEVAMTKAALPLIQQKIPYAAYLRSGAVVFSILDAAEELDCREIVVPMPRTGWRRLFSREVIKTLLARQRFATVITVTGDGLPMRPPKLT</sequence>
<evidence type="ECO:0000313" key="2">
    <source>
        <dbReference type="Proteomes" id="UP000268908"/>
    </source>
</evidence>
<dbReference type="InterPro" id="IPR014729">
    <property type="entry name" value="Rossmann-like_a/b/a_fold"/>
</dbReference>
<proteinExistence type="predicted"/>
<dbReference type="AlphaFoldDB" id="A0A497XR79"/>
<dbReference type="EMBL" id="RCCI01000004">
    <property type="protein sequence ID" value="RLJ68579.1"/>
    <property type="molecule type" value="Genomic_DNA"/>
</dbReference>
<protein>
    <recommendedName>
        <fullName evidence="3">Universal stress protein family protein</fullName>
    </recommendedName>
</protein>
<evidence type="ECO:0008006" key="3">
    <source>
        <dbReference type="Google" id="ProtNLM"/>
    </source>
</evidence>